<gene>
    <name evidence="1" type="ORF">ASPWEDRAFT_27045</name>
</gene>
<keyword evidence="2" id="KW-1185">Reference proteome</keyword>
<reference evidence="2" key="1">
    <citation type="journal article" date="2017" name="Genome Biol.">
        <title>Comparative genomics reveals high biological diversity and specific adaptations in the industrially and medically important fungal genus Aspergillus.</title>
        <authorList>
            <person name="de Vries R.P."/>
            <person name="Riley R."/>
            <person name="Wiebenga A."/>
            <person name="Aguilar-Osorio G."/>
            <person name="Amillis S."/>
            <person name="Uchima C.A."/>
            <person name="Anderluh G."/>
            <person name="Asadollahi M."/>
            <person name="Askin M."/>
            <person name="Barry K."/>
            <person name="Battaglia E."/>
            <person name="Bayram O."/>
            <person name="Benocci T."/>
            <person name="Braus-Stromeyer S.A."/>
            <person name="Caldana C."/>
            <person name="Canovas D."/>
            <person name="Cerqueira G.C."/>
            <person name="Chen F."/>
            <person name="Chen W."/>
            <person name="Choi C."/>
            <person name="Clum A."/>
            <person name="Dos Santos R.A."/>
            <person name="Damasio A.R."/>
            <person name="Diallinas G."/>
            <person name="Emri T."/>
            <person name="Fekete E."/>
            <person name="Flipphi M."/>
            <person name="Freyberg S."/>
            <person name="Gallo A."/>
            <person name="Gournas C."/>
            <person name="Habgood R."/>
            <person name="Hainaut M."/>
            <person name="Harispe M.L."/>
            <person name="Henrissat B."/>
            <person name="Hilden K.S."/>
            <person name="Hope R."/>
            <person name="Hossain A."/>
            <person name="Karabika E."/>
            <person name="Karaffa L."/>
            <person name="Karanyi Z."/>
            <person name="Krasevec N."/>
            <person name="Kuo A."/>
            <person name="Kusch H."/>
            <person name="LaButti K."/>
            <person name="Lagendijk E.L."/>
            <person name="Lapidus A."/>
            <person name="Levasseur A."/>
            <person name="Lindquist E."/>
            <person name="Lipzen A."/>
            <person name="Logrieco A.F."/>
            <person name="MacCabe A."/>
            <person name="Maekelae M.R."/>
            <person name="Malavazi I."/>
            <person name="Melin P."/>
            <person name="Meyer V."/>
            <person name="Mielnichuk N."/>
            <person name="Miskei M."/>
            <person name="Molnar A.P."/>
            <person name="Mule G."/>
            <person name="Ngan C.Y."/>
            <person name="Orejas M."/>
            <person name="Orosz E."/>
            <person name="Ouedraogo J.P."/>
            <person name="Overkamp K.M."/>
            <person name="Park H.-S."/>
            <person name="Perrone G."/>
            <person name="Piumi F."/>
            <person name="Punt P.J."/>
            <person name="Ram A.F."/>
            <person name="Ramon A."/>
            <person name="Rauscher S."/>
            <person name="Record E."/>
            <person name="Riano-Pachon D.M."/>
            <person name="Robert V."/>
            <person name="Roehrig J."/>
            <person name="Ruller R."/>
            <person name="Salamov A."/>
            <person name="Salih N.S."/>
            <person name="Samson R.A."/>
            <person name="Sandor E."/>
            <person name="Sanguinetti M."/>
            <person name="Schuetze T."/>
            <person name="Sepcic K."/>
            <person name="Shelest E."/>
            <person name="Sherlock G."/>
            <person name="Sophianopoulou V."/>
            <person name="Squina F.M."/>
            <person name="Sun H."/>
            <person name="Susca A."/>
            <person name="Todd R.B."/>
            <person name="Tsang A."/>
            <person name="Unkles S.E."/>
            <person name="van de Wiele N."/>
            <person name="van Rossen-Uffink D."/>
            <person name="Oliveira J.V."/>
            <person name="Vesth T.C."/>
            <person name="Visser J."/>
            <person name="Yu J.-H."/>
            <person name="Zhou M."/>
            <person name="Andersen M.R."/>
            <person name="Archer D.B."/>
            <person name="Baker S.E."/>
            <person name="Benoit I."/>
            <person name="Brakhage A.A."/>
            <person name="Braus G.H."/>
            <person name="Fischer R."/>
            <person name="Frisvad J.C."/>
            <person name="Goldman G.H."/>
            <person name="Houbraken J."/>
            <person name="Oakley B."/>
            <person name="Pocsi I."/>
            <person name="Scazzocchio C."/>
            <person name="Seiboth B."/>
            <person name="vanKuyk P.A."/>
            <person name="Wortman J."/>
            <person name="Dyer P.S."/>
            <person name="Grigoriev I.V."/>
        </authorList>
    </citation>
    <scope>NUCLEOTIDE SEQUENCE [LARGE SCALE GENOMIC DNA]</scope>
    <source>
        <strain evidence="2">DTO 134E9</strain>
    </source>
</reference>
<proteinExistence type="predicted"/>
<dbReference type="RefSeq" id="XP_040691360.1">
    <property type="nucleotide sequence ID" value="XM_040832942.1"/>
</dbReference>
<accession>A0A1L9RS11</accession>
<dbReference type="Proteomes" id="UP000184383">
    <property type="component" value="Unassembled WGS sequence"/>
</dbReference>
<dbReference type="AlphaFoldDB" id="A0A1L9RS11"/>
<organism evidence="1 2">
    <name type="scientific">Aspergillus wentii DTO 134E9</name>
    <dbReference type="NCBI Taxonomy" id="1073089"/>
    <lineage>
        <taxon>Eukaryota</taxon>
        <taxon>Fungi</taxon>
        <taxon>Dikarya</taxon>
        <taxon>Ascomycota</taxon>
        <taxon>Pezizomycotina</taxon>
        <taxon>Eurotiomycetes</taxon>
        <taxon>Eurotiomycetidae</taxon>
        <taxon>Eurotiales</taxon>
        <taxon>Aspergillaceae</taxon>
        <taxon>Aspergillus</taxon>
        <taxon>Aspergillus subgen. Cremei</taxon>
    </lineage>
</organism>
<sequence length="295" mass="33805">MIENGTRKKTSSQLLFGVPLTTSEYEYQGKEHFSNIFKKEYHNLLEKEQKPDSESTSQFIIFSNISEEAFRNDFFNSPDRLFSHTPETYIASFKLLLVKMTTQAHEYAHGLFDKLINRKFNAMNDLDLRLGPGGQTEITSGSRSKKADHSYFPLDLPPNRDGKWPTVAIESGYSESKSKLAGDARWWLTESGGDVKTVLTVSVHQTKREIVVKRWGLMNRPTRTDTDKLVPEVVQKVVISQLTNNHPVRVTNAPLTIPFKDFFLRTANQGEEDIVFSEENLEYIADTVWKVHKKV</sequence>
<dbReference type="VEuPathDB" id="FungiDB:ASPWEDRAFT_27045"/>
<evidence type="ECO:0000313" key="1">
    <source>
        <dbReference type="EMBL" id="OJJ37684.1"/>
    </source>
</evidence>
<dbReference type="EMBL" id="KV878211">
    <property type="protein sequence ID" value="OJJ37684.1"/>
    <property type="molecule type" value="Genomic_DNA"/>
</dbReference>
<dbReference type="GeneID" id="63748790"/>
<evidence type="ECO:0000313" key="2">
    <source>
        <dbReference type="Proteomes" id="UP000184383"/>
    </source>
</evidence>
<protein>
    <submittedName>
        <fullName evidence="1">Uncharacterized protein</fullName>
    </submittedName>
</protein>
<dbReference type="OrthoDB" id="76567at2759"/>
<name>A0A1L9RS11_ASPWE</name>